<dbReference type="AlphaFoldDB" id="A0A7W1WNB8"/>
<keyword evidence="4" id="KW-1185">Reference proteome</keyword>
<gene>
    <name evidence="3" type="ORF">H1191_01840</name>
</gene>
<dbReference type="InterPro" id="IPR050256">
    <property type="entry name" value="Glycosyltransferase_2"/>
</dbReference>
<keyword evidence="1" id="KW-0812">Transmembrane</keyword>
<keyword evidence="1" id="KW-1133">Transmembrane helix</keyword>
<dbReference type="SUPFAM" id="SSF53448">
    <property type="entry name" value="Nucleotide-diphospho-sugar transferases"/>
    <property type="match status" value="1"/>
</dbReference>
<dbReference type="GO" id="GO:0005886">
    <property type="term" value="C:plasma membrane"/>
    <property type="evidence" value="ECO:0007669"/>
    <property type="project" value="TreeGrafter"/>
</dbReference>
<keyword evidence="1" id="KW-0472">Membrane</keyword>
<evidence type="ECO:0000313" key="3">
    <source>
        <dbReference type="EMBL" id="MBA4493056.1"/>
    </source>
</evidence>
<name>A0A7W1WNB8_9BACL</name>
<dbReference type="PANTHER" id="PTHR48090:SF8">
    <property type="entry name" value="GLYCOSYLTRANSFERASE CSBB-RELATED"/>
    <property type="match status" value="1"/>
</dbReference>
<dbReference type="InterPro" id="IPR001173">
    <property type="entry name" value="Glyco_trans_2-like"/>
</dbReference>
<dbReference type="Gene3D" id="3.90.550.10">
    <property type="entry name" value="Spore Coat Polysaccharide Biosynthesis Protein SpsA, Chain A"/>
    <property type="match status" value="1"/>
</dbReference>
<evidence type="ECO:0000256" key="1">
    <source>
        <dbReference type="SAM" id="Phobius"/>
    </source>
</evidence>
<keyword evidence="3" id="KW-0808">Transferase</keyword>
<accession>A0A7W1WNB8</accession>
<protein>
    <submittedName>
        <fullName evidence="3">Glycosyltransferase family 2 protein</fullName>
    </submittedName>
</protein>
<proteinExistence type="predicted"/>
<dbReference type="Proteomes" id="UP000535491">
    <property type="component" value="Unassembled WGS sequence"/>
</dbReference>
<dbReference type="CDD" id="cd04187">
    <property type="entry name" value="DPM1_like_bac"/>
    <property type="match status" value="1"/>
</dbReference>
<evidence type="ECO:0000313" key="4">
    <source>
        <dbReference type="Proteomes" id="UP000535491"/>
    </source>
</evidence>
<dbReference type="FunFam" id="3.90.550.10:FF:000125">
    <property type="entry name" value="Putative glycosyltransferase CsbB"/>
    <property type="match status" value="1"/>
</dbReference>
<dbReference type="EMBL" id="JACEIQ010000001">
    <property type="protein sequence ID" value="MBA4493056.1"/>
    <property type="molecule type" value="Genomic_DNA"/>
</dbReference>
<feature type="transmembrane region" description="Helical" evidence="1">
    <location>
        <begin position="226"/>
        <end position="247"/>
    </location>
</feature>
<sequence>MISIIAPCFNEEEVLPQFYDEVTKVMNRTRYDYEIIFINDGSRDRTLEILRDLSKGDKKVNYISFSRNFGKEGAMLAGLNFSKGDAVIIMDTDLQHPPELIPEMISYFEKGYDQVIAKRNRKGESFFRAFVSKIYYKCINQFVDITLADGVGDFRLLSRQAVNALLSLNEYNRFSKGLFSWIGFKEHMIEFENVNRTAGISKWSFLKLLNYAIDGLVSFNNKPLRIAIYMGLTVTLLDILYVLFMFIKTLLNGPDVPGYFTIIASVSLFGGIQLIFLGLIGEYIGRIYYESKKRPHYIVEEESFTQKSEERQDKHHVLY</sequence>
<dbReference type="PANTHER" id="PTHR48090">
    <property type="entry name" value="UNDECAPRENYL-PHOSPHATE 4-DEOXY-4-FORMAMIDO-L-ARABINOSE TRANSFERASE-RELATED"/>
    <property type="match status" value="1"/>
</dbReference>
<dbReference type="RefSeq" id="WP_181750270.1">
    <property type="nucleotide sequence ID" value="NZ_JACEIQ010000001.1"/>
</dbReference>
<dbReference type="InterPro" id="IPR029044">
    <property type="entry name" value="Nucleotide-diphossugar_trans"/>
</dbReference>
<organism evidence="3 4">
    <name type="scientific">Paenactinomyces guangxiensis</name>
    <dbReference type="NCBI Taxonomy" id="1490290"/>
    <lineage>
        <taxon>Bacteria</taxon>
        <taxon>Bacillati</taxon>
        <taxon>Bacillota</taxon>
        <taxon>Bacilli</taxon>
        <taxon>Bacillales</taxon>
        <taxon>Thermoactinomycetaceae</taxon>
        <taxon>Paenactinomyces</taxon>
    </lineage>
</organism>
<feature type="domain" description="Glycosyltransferase 2-like" evidence="2">
    <location>
        <begin position="3"/>
        <end position="164"/>
    </location>
</feature>
<evidence type="ECO:0000259" key="2">
    <source>
        <dbReference type="Pfam" id="PF00535"/>
    </source>
</evidence>
<reference evidence="3 4" key="1">
    <citation type="submission" date="2020-07" db="EMBL/GenBank/DDBJ databases">
        <authorList>
            <person name="Feng H."/>
        </authorList>
    </citation>
    <scope>NUCLEOTIDE SEQUENCE [LARGE SCALE GENOMIC DNA]</scope>
    <source>
        <strain evidence="4">s-10</strain>
    </source>
</reference>
<dbReference type="GO" id="GO:0016740">
    <property type="term" value="F:transferase activity"/>
    <property type="evidence" value="ECO:0007669"/>
    <property type="project" value="UniProtKB-KW"/>
</dbReference>
<comment type="caution">
    <text evidence="3">The sequence shown here is derived from an EMBL/GenBank/DDBJ whole genome shotgun (WGS) entry which is preliminary data.</text>
</comment>
<dbReference type="Pfam" id="PF00535">
    <property type="entry name" value="Glycos_transf_2"/>
    <property type="match status" value="1"/>
</dbReference>
<feature type="transmembrane region" description="Helical" evidence="1">
    <location>
        <begin position="259"/>
        <end position="284"/>
    </location>
</feature>